<evidence type="ECO:0000313" key="2">
    <source>
        <dbReference type="Proteomes" id="UP001143362"/>
    </source>
</evidence>
<comment type="caution">
    <text evidence="1">The sequence shown here is derived from an EMBL/GenBank/DDBJ whole genome shotgun (WGS) entry which is preliminary data.</text>
</comment>
<name>A0ABT3TI29_9GAMM</name>
<dbReference type="NCBIfam" id="TIGR04282">
    <property type="entry name" value="glyco_like_cofC"/>
    <property type="match status" value="1"/>
</dbReference>
<reference evidence="1" key="1">
    <citation type="submission" date="2019-02" db="EMBL/GenBank/DDBJ databases">
        <authorList>
            <person name="Li S.-H."/>
        </authorList>
    </citation>
    <scope>NUCLEOTIDE SEQUENCE</scope>
    <source>
        <strain evidence="1">IMCC14734</strain>
    </source>
</reference>
<proteinExistence type="predicted"/>
<dbReference type="Gene3D" id="3.90.550.10">
    <property type="entry name" value="Spore Coat Polysaccharide Biosynthesis Protein SpsA, Chain A"/>
    <property type="match status" value="1"/>
</dbReference>
<dbReference type="EMBL" id="SHNN01000002">
    <property type="protein sequence ID" value="MCX2981924.1"/>
    <property type="molecule type" value="Genomic_DNA"/>
</dbReference>
<dbReference type="InterPro" id="IPR029044">
    <property type="entry name" value="Nucleotide-diphossugar_trans"/>
</dbReference>
<organism evidence="1 2">
    <name type="scientific">Candidatus Litorirhabdus singularis</name>
    <dbReference type="NCBI Taxonomy" id="2518993"/>
    <lineage>
        <taxon>Bacteria</taxon>
        <taxon>Pseudomonadati</taxon>
        <taxon>Pseudomonadota</taxon>
        <taxon>Gammaproteobacteria</taxon>
        <taxon>Cellvibrionales</taxon>
        <taxon>Halieaceae</taxon>
        <taxon>Candidatus Litorirhabdus</taxon>
    </lineage>
</organism>
<protein>
    <submittedName>
        <fullName evidence="1">Glycosyltransferase</fullName>
    </submittedName>
</protein>
<dbReference type="SUPFAM" id="SSF53448">
    <property type="entry name" value="Nucleotide-diphospho-sugar transferases"/>
    <property type="match status" value="1"/>
</dbReference>
<dbReference type="PANTHER" id="PTHR36529:SF1">
    <property type="entry name" value="GLYCOSYLTRANSFERASE"/>
    <property type="match status" value="1"/>
</dbReference>
<gene>
    <name evidence="1" type="ORF">EYC98_13760</name>
</gene>
<sequence length="229" mass="24087">MAARQSLLLIQFARVPIAGQVKTRLIPALGAHLAADLHCSMVLRTLGTLGSSGLGPVQLWLTGDDAGGWLSQIDPGAVLKTREQVGSNLGERMEAAFAHGLLDYEKVVLVGSDAPAITQDYLQQAAAALDNTDVVFGPAIDGGYVLLGMRRACAGWLQGVSWGTSVVLEQSQSAAGCYGLTHASLEALPDIDVAEDLRWLPQDFRSLQVDGTQALALSARLAELAAARD</sequence>
<dbReference type="Pfam" id="PF09837">
    <property type="entry name" value="DUF2064"/>
    <property type="match status" value="1"/>
</dbReference>
<evidence type="ECO:0000313" key="1">
    <source>
        <dbReference type="EMBL" id="MCX2981924.1"/>
    </source>
</evidence>
<dbReference type="InterPro" id="IPR018641">
    <property type="entry name" value="Trfase_1_rSAM/seldom-assoc"/>
</dbReference>
<keyword evidence="2" id="KW-1185">Reference proteome</keyword>
<dbReference type="Proteomes" id="UP001143362">
    <property type="component" value="Unassembled WGS sequence"/>
</dbReference>
<accession>A0ABT3TI29</accession>
<dbReference type="PANTHER" id="PTHR36529">
    <property type="entry name" value="SLL1095 PROTEIN"/>
    <property type="match status" value="1"/>
</dbReference>